<dbReference type="PROSITE" id="PS51194">
    <property type="entry name" value="HELICASE_CTER"/>
    <property type="match status" value="1"/>
</dbReference>
<dbReference type="InterPro" id="IPR027417">
    <property type="entry name" value="P-loop_NTPase"/>
</dbReference>
<evidence type="ECO:0008006" key="12">
    <source>
        <dbReference type="Google" id="ProtNLM"/>
    </source>
</evidence>
<evidence type="ECO:0000259" key="7">
    <source>
        <dbReference type="PROSITE" id="PS50137"/>
    </source>
</evidence>
<dbReference type="SMART" id="SM00847">
    <property type="entry name" value="HA2"/>
    <property type="match status" value="1"/>
</dbReference>
<evidence type="ECO:0000259" key="8">
    <source>
        <dbReference type="PROSITE" id="PS51192"/>
    </source>
</evidence>
<dbReference type="PANTHER" id="PTHR18934:SF203">
    <property type="entry name" value="ATP-DEPENDENT RNA HELICASE A"/>
    <property type="match status" value="1"/>
</dbReference>
<dbReference type="Pfam" id="PF00035">
    <property type="entry name" value="dsrm"/>
    <property type="match status" value="1"/>
</dbReference>
<dbReference type="OrthoDB" id="28053at2759"/>
<accession>A0A0D0DVU1</accession>
<dbReference type="HOGENOM" id="CLU_001832_1_1_1"/>
<keyword evidence="1" id="KW-0547">Nucleotide-binding</keyword>
<dbReference type="SUPFAM" id="SSF54768">
    <property type="entry name" value="dsRNA-binding domain-like"/>
    <property type="match status" value="1"/>
</dbReference>
<feature type="domain" description="Helicase ATP-binding" evidence="8">
    <location>
        <begin position="469"/>
        <end position="650"/>
    </location>
</feature>
<dbReference type="FunFam" id="1.20.120.1080:FF:000002">
    <property type="entry name" value="Putative ATP-dependent RNA helicase DHX36"/>
    <property type="match status" value="1"/>
</dbReference>
<dbReference type="GO" id="GO:0003723">
    <property type="term" value="F:RNA binding"/>
    <property type="evidence" value="ECO:0007669"/>
    <property type="project" value="UniProtKB-UniRule"/>
</dbReference>
<reference evidence="11" key="2">
    <citation type="submission" date="2015-01" db="EMBL/GenBank/DDBJ databases">
        <title>Evolutionary Origins and Diversification of the Mycorrhizal Mutualists.</title>
        <authorList>
            <consortium name="DOE Joint Genome Institute"/>
            <consortium name="Mycorrhizal Genomics Consortium"/>
            <person name="Kohler A."/>
            <person name="Kuo A."/>
            <person name="Nagy L.G."/>
            <person name="Floudas D."/>
            <person name="Copeland A."/>
            <person name="Barry K.W."/>
            <person name="Cichocki N."/>
            <person name="Veneault-Fourrey C."/>
            <person name="LaButti K."/>
            <person name="Lindquist E.A."/>
            <person name="Lipzen A."/>
            <person name="Lundell T."/>
            <person name="Morin E."/>
            <person name="Murat C."/>
            <person name="Riley R."/>
            <person name="Ohm R."/>
            <person name="Sun H."/>
            <person name="Tunlid A."/>
            <person name="Henrissat B."/>
            <person name="Grigoriev I.V."/>
            <person name="Hibbett D.S."/>
            <person name="Martin F."/>
        </authorList>
    </citation>
    <scope>NUCLEOTIDE SEQUENCE [LARGE SCALE GENOMIC DNA]</scope>
    <source>
        <strain evidence="11">Ve08.2h10</strain>
    </source>
</reference>
<reference evidence="10 11" key="1">
    <citation type="submission" date="2014-04" db="EMBL/GenBank/DDBJ databases">
        <authorList>
            <consortium name="DOE Joint Genome Institute"/>
            <person name="Kuo A."/>
            <person name="Kohler A."/>
            <person name="Jargeat P."/>
            <person name="Nagy L.G."/>
            <person name="Floudas D."/>
            <person name="Copeland A."/>
            <person name="Barry K.W."/>
            <person name="Cichocki N."/>
            <person name="Veneault-Fourrey C."/>
            <person name="LaButti K."/>
            <person name="Lindquist E.A."/>
            <person name="Lipzen A."/>
            <person name="Lundell T."/>
            <person name="Morin E."/>
            <person name="Murat C."/>
            <person name="Sun H."/>
            <person name="Tunlid A."/>
            <person name="Henrissat B."/>
            <person name="Grigoriev I.V."/>
            <person name="Hibbett D.S."/>
            <person name="Martin F."/>
            <person name="Nordberg H.P."/>
            <person name="Cantor M.N."/>
            <person name="Hua S.X."/>
        </authorList>
    </citation>
    <scope>NUCLEOTIDE SEQUENCE [LARGE SCALE GENOMIC DNA]</scope>
    <source>
        <strain evidence="10 11">Ve08.2h10</strain>
    </source>
</reference>
<dbReference type="Pfam" id="PF21010">
    <property type="entry name" value="HA2_C"/>
    <property type="match status" value="1"/>
</dbReference>
<dbReference type="PROSITE" id="PS51192">
    <property type="entry name" value="HELICASE_ATP_BIND_1"/>
    <property type="match status" value="1"/>
</dbReference>
<evidence type="ECO:0000256" key="1">
    <source>
        <dbReference type="ARBA" id="ARBA00022741"/>
    </source>
</evidence>
<keyword evidence="11" id="KW-1185">Reference proteome</keyword>
<dbReference type="EMBL" id="KN825160">
    <property type="protein sequence ID" value="KIK93741.1"/>
    <property type="molecule type" value="Genomic_DNA"/>
</dbReference>
<dbReference type="GO" id="GO:0016787">
    <property type="term" value="F:hydrolase activity"/>
    <property type="evidence" value="ECO:0007669"/>
    <property type="project" value="UniProtKB-KW"/>
</dbReference>
<dbReference type="GO" id="GO:0004386">
    <property type="term" value="F:helicase activity"/>
    <property type="evidence" value="ECO:0007669"/>
    <property type="project" value="UniProtKB-KW"/>
</dbReference>
<dbReference type="Gene3D" id="3.40.50.300">
    <property type="entry name" value="P-loop containing nucleotide triphosphate hydrolases"/>
    <property type="match status" value="2"/>
</dbReference>
<dbReference type="Gene3D" id="1.20.120.1080">
    <property type="match status" value="1"/>
</dbReference>
<dbReference type="CDD" id="cd17917">
    <property type="entry name" value="DEXHc_RHA-like"/>
    <property type="match status" value="1"/>
</dbReference>
<evidence type="ECO:0000256" key="5">
    <source>
        <dbReference type="PROSITE-ProRule" id="PRU00266"/>
    </source>
</evidence>
<proteinExistence type="predicted"/>
<name>A0A0D0DVU1_9AGAM</name>
<dbReference type="SMART" id="SM00487">
    <property type="entry name" value="DEXDc"/>
    <property type="match status" value="1"/>
</dbReference>
<feature type="region of interest" description="Disordered" evidence="6">
    <location>
        <begin position="1257"/>
        <end position="1277"/>
    </location>
</feature>
<evidence type="ECO:0000259" key="9">
    <source>
        <dbReference type="PROSITE" id="PS51194"/>
    </source>
</evidence>
<dbReference type="Pfam" id="PF00271">
    <property type="entry name" value="Helicase_C"/>
    <property type="match status" value="1"/>
</dbReference>
<organism evidence="10 11">
    <name type="scientific">Paxillus rubicundulus Ve08.2h10</name>
    <dbReference type="NCBI Taxonomy" id="930991"/>
    <lineage>
        <taxon>Eukaryota</taxon>
        <taxon>Fungi</taxon>
        <taxon>Dikarya</taxon>
        <taxon>Basidiomycota</taxon>
        <taxon>Agaricomycotina</taxon>
        <taxon>Agaricomycetes</taxon>
        <taxon>Agaricomycetidae</taxon>
        <taxon>Boletales</taxon>
        <taxon>Paxilineae</taxon>
        <taxon>Paxillaceae</taxon>
        <taxon>Paxillus</taxon>
    </lineage>
</organism>
<evidence type="ECO:0000313" key="11">
    <source>
        <dbReference type="Proteomes" id="UP000054538"/>
    </source>
</evidence>
<dbReference type="Gene3D" id="3.30.160.20">
    <property type="match status" value="1"/>
</dbReference>
<feature type="domain" description="Helicase C-terminal" evidence="9">
    <location>
        <begin position="733"/>
        <end position="906"/>
    </location>
</feature>
<dbReference type="InterPro" id="IPR014001">
    <property type="entry name" value="Helicase_ATP-bd"/>
</dbReference>
<feature type="compositionally biased region" description="Low complexity" evidence="6">
    <location>
        <begin position="78"/>
        <end position="103"/>
    </location>
</feature>
<dbReference type="Pfam" id="PF00270">
    <property type="entry name" value="DEAD"/>
    <property type="match status" value="1"/>
</dbReference>
<dbReference type="InParanoid" id="A0A0D0DVU1"/>
<feature type="compositionally biased region" description="Acidic residues" evidence="6">
    <location>
        <begin position="1266"/>
        <end position="1276"/>
    </location>
</feature>
<dbReference type="InterPro" id="IPR001650">
    <property type="entry name" value="Helicase_C-like"/>
</dbReference>
<evidence type="ECO:0000256" key="3">
    <source>
        <dbReference type="ARBA" id="ARBA00022806"/>
    </source>
</evidence>
<dbReference type="STRING" id="930991.A0A0D0DVU1"/>
<dbReference type="SUPFAM" id="SSF52540">
    <property type="entry name" value="P-loop containing nucleoside triphosphate hydrolases"/>
    <property type="match status" value="1"/>
</dbReference>
<dbReference type="PROSITE" id="PS50137">
    <property type="entry name" value="DS_RBD"/>
    <property type="match status" value="1"/>
</dbReference>
<gene>
    <name evidence="10" type="ORF">PAXRUDRAFT_12465</name>
</gene>
<dbReference type="InterPro" id="IPR011545">
    <property type="entry name" value="DEAD/DEAH_box_helicase_dom"/>
</dbReference>
<feature type="region of interest" description="Disordered" evidence="6">
    <location>
        <begin position="31"/>
        <end position="141"/>
    </location>
</feature>
<evidence type="ECO:0000313" key="10">
    <source>
        <dbReference type="EMBL" id="KIK93741.1"/>
    </source>
</evidence>
<keyword evidence="3" id="KW-0347">Helicase</keyword>
<sequence length="1365" mass="151331">MHFDPSKTPSSALGFPLKRPFAHQGTAIAIKPTPHVAEDDNLLPRTSSLSGDQRPGKVPKLASMHFPSRGQLPQHIIVSPSFEVSSSSSSQSKKQGSLSSRLSVPPSDKGQSSQQLSKRAGKSKAKSRPGSSLLPELEGPLHDSMYIEKEHRVNIGSQSEVKASAADNPKSPVANFAAAAELPLNYESKEYFDSSTNRRIIRCTLVLNTSPQIVGIGDHTDKKAAERLCALSTLYQLHDKGLLDKPPKAPGTPTPAAPQQVVLRDGSVVNYERARSFMDYYCRIYGFGKPEVEYQELPVRRGNSTWEAVMTVDGRRIGMGSAGTKKNAQVQCYLDVTQYLENCDPDLWKRYAAAAKSGKDLGLAPKVWLPVSQRLGDEIEDLCREIRRSTLYKNRPAIVSLGSRAQDAHPAATVAPRPSYPRHYPSHMATNRSAELKKRREAYLQDPNMEKLRTTRAALPIFTRSEELMTRIKDNDVMVCMAATGSGKTTQIPQLILDDYIDRGEGAHCNIICTQPRRLAALSVADRVAKERGEVVGSGSIGYSVRFESKLPEEHGSITFCTVGVLLRRLQTVMSEGGLTAAKFDEVTHILVDEVHERDVDTDLLLVVLKRVMEDRKARNIPLKVVLMSATIDPRLFQEYFLDDVGNEAKVVEIPGRTFPVTKHYLDDFVGEMKRQPQLGWVFKDESVSRYLAREEAYAQHSSTAIPSPTSPSSRHLSTDDELDLPAPLVAATISHVLQQSDSGHVLVFLPGWEEISSVQRFLLGGDLPLPFRDQSKYSLHVLHSTIPLAEQQVIFEPPPHGIRRVILATNIAETSVTIPDVVYVVDAAKVKELRYDPDRHMSSLVSAWVGSSNLNQRAGRAGRHRPGEYYGLLSQVRAANLHPHQTVEMKRVDLSNVVMHVKALSFPGMEVEEVLAATIEPPEAERVAAATTALQMVGALDHQKNLTSLGRVLLQLPVEVHMGRLVLYGTFFRCLDKALTLAAILTNRDPFVSPMHLKAEAAAIKATWSPREFRSDALTILNAYNAWHDMYRNGEHARANRFCNDNFLSKPTLLLITKIRGHLLQSLYQAGVIDMAEGNTTNYGRGRDREWTVPVALNANGDSQPLLAALVAVASQPKFAVRTGEMTLRTQHDKITFIHPSSVNHRKHIKTSDYDPSLSQGEKQIYAYTEKRQNLTVTGQTPQMYLINTTRLDPMTYLLFGADAIQVTERGLECDEWLPIVGNLDTLDDIQRLKALMESCMLRVFEGIHMSKSRGPLRPGIPAREEDEAGEEMLNEDLSLSPREISDLDMVTRDIVRILNRYSDERMVAQSTTSSRNATPTASPAFSTSRLPGSRSGYSTPYGIGSAYNSRPGTPSRLSRSFHS</sequence>
<evidence type="ECO:0000256" key="2">
    <source>
        <dbReference type="ARBA" id="ARBA00022801"/>
    </source>
</evidence>
<dbReference type="GO" id="GO:0005524">
    <property type="term" value="F:ATP binding"/>
    <property type="evidence" value="ECO:0007669"/>
    <property type="project" value="UniProtKB-KW"/>
</dbReference>
<protein>
    <recommendedName>
        <fullName evidence="12">RNA helicase</fullName>
    </recommendedName>
</protein>
<dbReference type="InterPro" id="IPR007502">
    <property type="entry name" value="Helicase-assoc_dom"/>
</dbReference>
<dbReference type="PANTHER" id="PTHR18934">
    <property type="entry name" value="ATP-DEPENDENT RNA HELICASE"/>
    <property type="match status" value="1"/>
</dbReference>
<keyword evidence="5" id="KW-0694">RNA-binding</keyword>
<keyword evidence="4" id="KW-0067">ATP-binding</keyword>
<feature type="domain" description="DRBM" evidence="7">
    <location>
        <begin position="168"/>
        <end position="239"/>
    </location>
</feature>
<feature type="compositionally biased region" description="Polar residues" evidence="6">
    <location>
        <begin position="1348"/>
        <end position="1365"/>
    </location>
</feature>
<evidence type="ECO:0000256" key="6">
    <source>
        <dbReference type="SAM" id="MobiDB-lite"/>
    </source>
</evidence>
<dbReference type="SMART" id="SM00490">
    <property type="entry name" value="HELICc"/>
    <property type="match status" value="1"/>
</dbReference>
<keyword evidence="2" id="KW-0378">Hydrolase</keyword>
<dbReference type="CDD" id="cd18791">
    <property type="entry name" value="SF2_C_RHA"/>
    <property type="match status" value="1"/>
</dbReference>
<feature type="region of interest" description="Disordered" evidence="6">
    <location>
        <begin position="1308"/>
        <end position="1365"/>
    </location>
</feature>
<dbReference type="InterPro" id="IPR014720">
    <property type="entry name" value="dsRBD_dom"/>
</dbReference>
<evidence type="ECO:0000256" key="4">
    <source>
        <dbReference type="ARBA" id="ARBA00022840"/>
    </source>
</evidence>
<dbReference type="Proteomes" id="UP000054538">
    <property type="component" value="Unassembled WGS sequence"/>
</dbReference>
<feature type="compositionally biased region" description="Polar residues" evidence="6">
    <location>
        <begin position="1310"/>
        <end position="1340"/>
    </location>
</feature>